<evidence type="ECO:0000313" key="3">
    <source>
        <dbReference type="Proteomes" id="UP001201980"/>
    </source>
</evidence>
<comment type="caution">
    <text evidence="2">The sequence shown here is derived from an EMBL/GenBank/DDBJ whole genome shotgun (WGS) entry which is preliminary data.</text>
</comment>
<evidence type="ECO:0000313" key="2">
    <source>
        <dbReference type="EMBL" id="KAJ2898612.1"/>
    </source>
</evidence>
<dbReference type="InterPro" id="IPR008709">
    <property type="entry name" value="Neurochondrin"/>
</dbReference>
<protein>
    <recommendedName>
        <fullName evidence="4">Neurochondrin-domain-containing protein</fullName>
    </recommendedName>
</protein>
<feature type="compositionally biased region" description="Basic and acidic residues" evidence="1">
    <location>
        <begin position="625"/>
        <end position="634"/>
    </location>
</feature>
<feature type="region of interest" description="Disordered" evidence="1">
    <location>
        <begin position="618"/>
        <end position="637"/>
    </location>
</feature>
<dbReference type="AlphaFoldDB" id="A0AAD5WS50"/>
<evidence type="ECO:0008006" key="4">
    <source>
        <dbReference type="Google" id="ProtNLM"/>
    </source>
</evidence>
<dbReference type="Proteomes" id="UP001201980">
    <property type="component" value="Unassembled WGS sequence"/>
</dbReference>
<evidence type="ECO:0000256" key="1">
    <source>
        <dbReference type="SAM" id="MobiDB-lite"/>
    </source>
</evidence>
<reference evidence="2" key="1">
    <citation type="submission" date="2022-07" db="EMBL/GenBank/DDBJ databases">
        <title>Draft genome sequence of Zalerion maritima ATCC 34329, a (micro)plastics degrading marine fungus.</title>
        <authorList>
            <person name="Paco A."/>
            <person name="Goncalves M.F.M."/>
            <person name="Rocha-Santos T.A.P."/>
            <person name="Alves A."/>
        </authorList>
    </citation>
    <scope>NUCLEOTIDE SEQUENCE</scope>
    <source>
        <strain evidence="2">ATCC 34329</strain>
    </source>
</reference>
<dbReference type="PANTHER" id="PTHR13109:SF7">
    <property type="entry name" value="NEUROCHONDRIN"/>
    <property type="match status" value="1"/>
</dbReference>
<dbReference type="EMBL" id="JAKWBI020000224">
    <property type="protein sequence ID" value="KAJ2898612.1"/>
    <property type="molecule type" value="Genomic_DNA"/>
</dbReference>
<dbReference type="Pfam" id="PF05536">
    <property type="entry name" value="Neurochondrin"/>
    <property type="match status" value="1"/>
</dbReference>
<dbReference type="PANTHER" id="PTHR13109">
    <property type="entry name" value="NEUROCHONDRIN"/>
    <property type="match status" value="1"/>
</dbReference>
<proteinExistence type="predicted"/>
<gene>
    <name evidence="2" type="ORF">MKZ38_003809</name>
</gene>
<accession>A0AAD5WS50</accession>
<feature type="region of interest" description="Disordered" evidence="1">
    <location>
        <begin position="514"/>
        <end position="559"/>
    </location>
</feature>
<name>A0AAD5WS50_9PEZI</name>
<keyword evidence="3" id="KW-1185">Reference proteome</keyword>
<sequence>METSPPNPSDPTTLEKITTLLKTKKDDTSRFVGLALLKSVLDNSSGLRSDPAIITQLWRSISPKFLDRLLRSGGGKGDDNAKNMLSLAVSVLHTFAVLLPEEEKGDERAVDRIEGLVEALVPSTGETTPLILQTLLTLVSLPPGALKFDNLADLSPLTEIAPSHPMTLDILFYAWLTVMPSKLSSPSPSTTSDFALKISTTIRSLTSSFSNTDAVTLLTFLAHFLRHIPPLILSHLTPPDPCPPPVWVMSSISHIHALCLARPTPAARSAYTILSASLVQANYSYAKILFGPTAIPSDEQKPSSYLLLTLLLIDIRSTLPSLLTKLNSPSYPVDALRVSSALELIPAWVSTVLGNVDEDEENSLATLPIPPDLLLKLRTQITETLSLALEYIRDRWDFSVSGVQGLDPAYRSKEAELPSGEKRLTLTWDSSYSAVGDGGGGAGGRPDIVVASALKALAAWTSEDDESPLRRELSGIVDVLAELYGASSCCCCCCCCCSSDSSCTVASLSPASPAQHRVVEMGGTTETKPEEEEGGNSEGREGGNATAAQSAARELRSRSQPLDPRPVILACLQVLTYTSSLEPDAGGISLLNEHNIFFIISNDMLNILTRCAEYLSSSSSSSSSENRRPPEPHDTLASSLEYAPQPLSFLRTLLQMHADAGFQVPEVWLDFATKFAGWGGAGTAIADCPRKEMGAMVVPLLLETVADSLHLCADLLEKLPPGVRKRYVHTATALSGIGRWVVRQCQGATDNGKTRGEAEDAVQRLQGAGS</sequence>
<organism evidence="2 3">
    <name type="scientific">Zalerion maritima</name>
    <dbReference type="NCBI Taxonomy" id="339359"/>
    <lineage>
        <taxon>Eukaryota</taxon>
        <taxon>Fungi</taxon>
        <taxon>Dikarya</taxon>
        <taxon>Ascomycota</taxon>
        <taxon>Pezizomycotina</taxon>
        <taxon>Sordariomycetes</taxon>
        <taxon>Lulworthiomycetidae</taxon>
        <taxon>Lulworthiales</taxon>
        <taxon>Lulworthiaceae</taxon>
        <taxon>Zalerion</taxon>
    </lineage>
</organism>